<accession>A0A0K6IVK7</accession>
<gene>
    <name evidence="1" type="ORF">Ga0061068_10512</name>
</gene>
<keyword evidence="2" id="KW-1185">Reference proteome</keyword>
<dbReference type="EMBL" id="CYHH01000005">
    <property type="protein sequence ID" value="CUB07113.1"/>
    <property type="molecule type" value="Genomic_DNA"/>
</dbReference>
<evidence type="ECO:0008006" key="3">
    <source>
        <dbReference type="Google" id="ProtNLM"/>
    </source>
</evidence>
<dbReference type="Pfam" id="PF08897">
    <property type="entry name" value="DUF1841"/>
    <property type="match status" value="1"/>
</dbReference>
<evidence type="ECO:0000313" key="1">
    <source>
        <dbReference type="EMBL" id="CUB07113.1"/>
    </source>
</evidence>
<dbReference type="RefSeq" id="WP_055423418.1">
    <property type="nucleotide sequence ID" value="NZ_CYHH01000005.1"/>
</dbReference>
<proteinExistence type="predicted"/>
<dbReference type="OrthoDB" id="9789432at2"/>
<dbReference type="Proteomes" id="UP000182108">
    <property type="component" value="Unassembled WGS sequence"/>
</dbReference>
<sequence>MFTPSREDVRRFFAQAYRKWRDQLPLEPIEAMAADVIALHPEYFPLLEDEAALVRDYTPEDGGLNPFLHLSLHLAIAEQLSIDQPPGIRAAWQERLAARGDLHEALHDVLEALGETLHEAQRDRLPPDNARYLERIRRTKR</sequence>
<protein>
    <recommendedName>
        <fullName evidence="3">DUF1841 domain-containing protein</fullName>
    </recommendedName>
</protein>
<evidence type="ECO:0000313" key="2">
    <source>
        <dbReference type="Proteomes" id="UP000182108"/>
    </source>
</evidence>
<reference evidence="2" key="1">
    <citation type="submission" date="2015-08" db="EMBL/GenBank/DDBJ databases">
        <authorList>
            <person name="Babu N.S."/>
            <person name="Beckwith C.J."/>
            <person name="Beseler K.G."/>
            <person name="Brison A."/>
            <person name="Carone J.V."/>
            <person name="Caskin T.P."/>
            <person name="Diamond M."/>
            <person name="Durham M.E."/>
            <person name="Foxe J.M."/>
            <person name="Go M."/>
            <person name="Henderson B.A."/>
            <person name="Jones I.B."/>
            <person name="McGettigan J.A."/>
            <person name="Micheletti S.J."/>
            <person name="Nasrallah M.E."/>
            <person name="Ortiz D."/>
            <person name="Piller C.R."/>
            <person name="Privatt S.R."/>
            <person name="Schneider S.L."/>
            <person name="Sharp S."/>
            <person name="Smith T.C."/>
            <person name="Stanton J.D."/>
            <person name="Ullery H.E."/>
            <person name="Wilson R.J."/>
            <person name="Serrano M.G."/>
            <person name="Buck G."/>
            <person name="Lee V."/>
            <person name="Wang Y."/>
            <person name="Carvalho R."/>
            <person name="Voegtly L."/>
            <person name="Shi R."/>
            <person name="Duckworth R."/>
            <person name="Johnson A."/>
            <person name="Loviza R."/>
            <person name="Walstead R."/>
            <person name="Shah Z."/>
            <person name="Kiflezghi M."/>
            <person name="Wade K."/>
            <person name="Ball S.L."/>
            <person name="Bradley K.W."/>
            <person name="Asai D.J."/>
            <person name="Bowman C.A."/>
            <person name="Russell D.A."/>
            <person name="Pope W.H."/>
            <person name="Jacobs-Sera D."/>
            <person name="Hendrix R.W."/>
            <person name="Hatfull G.F."/>
        </authorList>
    </citation>
    <scope>NUCLEOTIDE SEQUENCE [LARGE SCALE GENOMIC DNA]</scope>
    <source>
        <strain evidence="2">JCM 19170</strain>
    </source>
</reference>
<organism evidence="1 2">
    <name type="scientific">Tepidiphilus thermophilus</name>
    <dbReference type="NCBI Taxonomy" id="876478"/>
    <lineage>
        <taxon>Bacteria</taxon>
        <taxon>Pseudomonadati</taxon>
        <taxon>Pseudomonadota</taxon>
        <taxon>Hydrogenophilia</taxon>
        <taxon>Hydrogenophilales</taxon>
        <taxon>Hydrogenophilaceae</taxon>
        <taxon>Tepidiphilus</taxon>
    </lineage>
</organism>
<dbReference type="AlphaFoldDB" id="A0A0K6IVK7"/>
<name>A0A0K6IVK7_9PROT</name>
<dbReference type="InterPro" id="IPR014993">
    <property type="entry name" value="DUF1841"/>
</dbReference>